<dbReference type="AlphaFoldDB" id="W2NYV9"/>
<evidence type="ECO:0000313" key="2">
    <source>
        <dbReference type="EMBL" id="ETM52819.1"/>
    </source>
</evidence>
<proteinExistence type="predicted"/>
<sequence>LPQTKSDSKSTSAMDYQVLAREFLRSRANELQVLQAKMDMMAETINDLQYAREELEAILLREAKAINELTASIGETPGSSGYTFSSGVLLGQIIKILQRGS</sequence>
<dbReference type="Proteomes" id="UP000054532">
    <property type="component" value="Unassembled WGS sequence"/>
</dbReference>
<evidence type="ECO:0000313" key="1">
    <source>
        <dbReference type="EMBL" id="ETL99660.1"/>
    </source>
</evidence>
<reference evidence="2" key="2">
    <citation type="submission" date="2013-11" db="EMBL/GenBank/DDBJ databases">
        <title>The Genome Sequence of Phytophthora parasitica IAC_01/95.</title>
        <authorList>
            <consortium name="The Broad Institute Genomics Platform"/>
            <person name="Russ C."/>
            <person name="Tyler B."/>
            <person name="Panabieres F."/>
            <person name="Shan W."/>
            <person name="Tripathy S."/>
            <person name="Grunwald N."/>
            <person name="Machado M."/>
            <person name="Johnson C.S."/>
            <person name="Arredondo F."/>
            <person name="Hong C."/>
            <person name="Coffey M."/>
            <person name="Young S.K."/>
            <person name="Zeng Q."/>
            <person name="Gargeya S."/>
            <person name="Fitzgerald M."/>
            <person name="Abouelleil A."/>
            <person name="Alvarado L."/>
            <person name="Chapman S.B."/>
            <person name="Gainer-Dewar J."/>
            <person name="Goldberg J."/>
            <person name="Griggs A."/>
            <person name="Gujja S."/>
            <person name="Hansen M."/>
            <person name="Howarth C."/>
            <person name="Imamovic A."/>
            <person name="Ireland A."/>
            <person name="Larimer J."/>
            <person name="McCowan C."/>
            <person name="Murphy C."/>
            <person name="Pearson M."/>
            <person name="Poon T.W."/>
            <person name="Priest M."/>
            <person name="Roberts A."/>
            <person name="Saif S."/>
            <person name="Shea T."/>
            <person name="Sykes S."/>
            <person name="Wortman J."/>
            <person name="Nusbaum C."/>
            <person name="Birren B."/>
        </authorList>
    </citation>
    <scope>NUCLEOTIDE SEQUENCE [LARGE SCALE GENOMIC DNA]</scope>
    <source>
        <strain evidence="2">IAC_01/95</strain>
    </source>
</reference>
<gene>
    <name evidence="2" type="ORF">L914_03615</name>
    <name evidence="1" type="ORF">L917_03515</name>
</gene>
<dbReference type="Proteomes" id="UP000054423">
    <property type="component" value="Unassembled WGS sequence"/>
</dbReference>
<protein>
    <submittedName>
        <fullName evidence="2">Uncharacterized protein</fullName>
    </submittedName>
</protein>
<feature type="non-terminal residue" evidence="2">
    <location>
        <position position="1"/>
    </location>
</feature>
<accession>W2NYV9</accession>
<reference evidence="1" key="1">
    <citation type="submission" date="2013-11" db="EMBL/GenBank/DDBJ databases">
        <title>The Genome Sequence of Phytophthora parasitica CHvinca01.</title>
        <authorList>
            <consortium name="The Broad Institute Genomics Platform"/>
            <person name="Russ C."/>
            <person name="Tyler B."/>
            <person name="Panabieres F."/>
            <person name="Shan W."/>
            <person name="Tripathy S."/>
            <person name="Grunwald N."/>
            <person name="Machado M."/>
            <person name="Johnson C.S."/>
            <person name="Arredondo F."/>
            <person name="Hong C."/>
            <person name="Coffey M."/>
            <person name="Young S.K."/>
            <person name="Zeng Q."/>
            <person name="Gargeya S."/>
            <person name="Fitzgerald M."/>
            <person name="Abouelleil A."/>
            <person name="Alvarado L."/>
            <person name="Chapman S.B."/>
            <person name="Gainer-Dewar J."/>
            <person name="Goldberg J."/>
            <person name="Griggs A."/>
            <person name="Gujja S."/>
            <person name="Hansen M."/>
            <person name="Howarth C."/>
            <person name="Imamovic A."/>
            <person name="Ireland A."/>
            <person name="Larimer J."/>
            <person name="McCowan C."/>
            <person name="Murphy C."/>
            <person name="Pearson M."/>
            <person name="Poon T.W."/>
            <person name="Priest M."/>
            <person name="Roberts A."/>
            <person name="Saif S."/>
            <person name="Shea T."/>
            <person name="Sykes S."/>
            <person name="Wortman J."/>
            <person name="Nusbaum C."/>
            <person name="Birren B."/>
        </authorList>
    </citation>
    <scope>NUCLEOTIDE SEQUENCE [LARGE SCALE GENOMIC DNA]</scope>
    <source>
        <strain evidence="1">CHvinca01</strain>
    </source>
</reference>
<dbReference type="EMBL" id="KI678266">
    <property type="protein sequence ID" value="ETL99660.1"/>
    <property type="molecule type" value="Genomic_DNA"/>
</dbReference>
<dbReference type="VEuPathDB" id="FungiDB:PPTG_08596"/>
<organism evidence="2">
    <name type="scientific">Phytophthora nicotianae</name>
    <name type="common">Potato buckeye rot agent</name>
    <name type="synonym">Phytophthora parasitica</name>
    <dbReference type="NCBI Taxonomy" id="4792"/>
    <lineage>
        <taxon>Eukaryota</taxon>
        <taxon>Sar</taxon>
        <taxon>Stramenopiles</taxon>
        <taxon>Oomycota</taxon>
        <taxon>Peronosporomycetes</taxon>
        <taxon>Peronosporales</taxon>
        <taxon>Peronosporaceae</taxon>
        <taxon>Phytophthora</taxon>
    </lineage>
</organism>
<dbReference type="EMBL" id="KI691497">
    <property type="protein sequence ID" value="ETM52819.1"/>
    <property type="molecule type" value="Genomic_DNA"/>
</dbReference>
<name>W2NYV9_PHYNI</name>